<proteinExistence type="predicted"/>
<dbReference type="AlphaFoldDB" id="A0A2D0N534"/>
<accession>A0A2D0N534</accession>
<keyword evidence="3" id="KW-0547">Nucleotide-binding</keyword>
<dbReference type="GO" id="GO:0005524">
    <property type="term" value="F:ATP binding"/>
    <property type="evidence" value="ECO:0007669"/>
    <property type="project" value="UniProtKB-KW"/>
</dbReference>
<dbReference type="Gene3D" id="3.30.470.30">
    <property type="entry name" value="DNA ligase/mRNA capping enzyme"/>
    <property type="match status" value="1"/>
</dbReference>
<keyword evidence="9" id="KW-1185">Reference proteome</keyword>
<evidence type="ECO:0000259" key="6">
    <source>
        <dbReference type="Pfam" id="PF09414"/>
    </source>
</evidence>
<dbReference type="InterPro" id="IPR040609">
    <property type="entry name" value="Rnl2_C"/>
</dbReference>
<dbReference type="OrthoDB" id="1060685at2"/>
<dbReference type="Pfam" id="PF18043">
    <property type="entry name" value="T4_Rnl2_C"/>
    <property type="match status" value="1"/>
</dbReference>
<evidence type="ECO:0000256" key="1">
    <source>
        <dbReference type="ARBA" id="ARBA00012724"/>
    </source>
</evidence>
<dbReference type="SUPFAM" id="SSF56091">
    <property type="entry name" value="DNA ligase/mRNA capping enzyme, catalytic domain"/>
    <property type="match status" value="1"/>
</dbReference>
<keyword evidence="4" id="KW-0067">ATP-binding</keyword>
<sequence length="338" mass="39210">MIQKTVVFNKYNSIENSYRKEILDRIKGHGLWENEFLVQEKVHGANLSYWTQDGIHFRAAKRTELIADGEKFYNYDKLLEALSPHFQKIWETLQQEDPEINQMGIFGEVIGGTYPHKEVERDRLAVRVQKGIHYSPSNHFYAFDIQINGDHFLDTDRANQLFQREGLLHARTLFRGSIEACLEYPNAFTSTLPDQLGLPILEPNICEGVVIRPAQTTYLNNGMRVMLKNKNEKWSENRKHHRVIRPEEPLSERVVQLQEAIAGYVTENRLHNVVSKIGEVGERDIGRVLGLFNKDVFEDFVKDYGTVFTDLEKKEQKLITKSIGRSSATLVKQYIRCQ</sequence>
<dbReference type="NCBIfam" id="TIGR02307">
    <property type="entry name" value="RNA_lig_RNL2"/>
    <property type="match status" value="1"/>
</dbReference>
<reference evidence="8 9" key="1">
    <citation type="submission" date="2017-10" db="EMBL/GenBank/DDBJ databases">
        <title>The draft genome sequence of Lewinella nigricans NBRC 102662.</title>
        <authorList>
            <person name="Wang K."/>
        </authorList>
    </citation>
    <scope>NUCLEOTIDE SEQUENCE [LARGE SCALE GENOMIC DNA]</scope>
    <source>
        <strain evidence="8 9">NBRC 102662</strain>
    </source>
</reference>
<dbReference type="InterPro" id="IPR041948">
    <property type="entry name" value="Rnl1/2_C_sf"/>
</dbReference>
<protein>
    <recommendedName>
        <fullName evidence="1">RNA ligase (ATP)</fullName>
        <ecNumber evidence="1">6.5.1.3</ecNumber>
    </recommendedName>
</protein>
<evidence type="ECO:0000313" key="9">
    <source>
        <dbReference type="Proteomes" id="UP000223913"/>
    </source>
</evidence>
<dbReference type="Gene3D" id="3.30.1490.70">
    <property type="match status" value="1"/>
</dbReference>
<keyword evidence="2 8" id="KW-0436">Ligase</keyword>
<organism evidence="8 9">
    <name type="scientific">Flavilitoribacter nigricans (strain ATCC 23147 / DSM 23189 / NBRC 102662 / NCIMB 1420 / SS-2)</name>
    <name type="common">Lewinella nigricans</name>
    <dbReference type="NCBI Taxonomy" id="1122177"/>
    <lineage>
        <taxon>Bacteria</taxon>
        <taxon>Pseudomonadati</taxon>
        <taxon>Bacteroidota</taxon>
        <taxon>Saprospiria</taxon>
        <taxon>Saprospirales</taxon>
        <taxon>Lewinellaceae</taxon>
        <taxon>Flavilitoribacter</taxon>
    </lineage>
</organism>
<dbReference type="InterPro" id="IPR021122">
    <property type="entry name" value="RNA_ligase_dom_REL/Rnl2"/>
</dbReference>
<evidence type="ECO:0000256" key="5">
    <source>
        <dbReference type="ARBA" id="ARBA00034038"/>
    </source>
</evidence>
<comment type="catalytic activity">
    <reaction evidence="5">
        <text>ATP + (ribonucleotide)n-3'-hydroxyl + 5'-phospho-(ribonucleotide)m = (ribonucleotide)n+m + AMP + diphosphate.</text>
        <dbReference type="EC" id="6.5.1.3"/>
    </reaction>
</comment>
<dbReference type="EMBL" id="PDUD01000033">
    <property type="protein sequence ID" value="PHN03269.1"/>
    <property type="molecule type" value="Genomic_DNA"/>
</dbReference>
<evidence type="ECO:0000256" key="4">
    <source>
        <dbReference type="ARBA" id="ARBA00022840"/>
    </source>
</evidence>
<dbReference type="InterPro" id="IPR012647">
    <property type="entry name" value="RNA_lig_RNL2"/>
</dbReference>
<evidence type="ECO:0000256" key="2">
    <source>
        <dbReference type="ARBA" id="ARBA00022598"/>
    </source>
</evidence>
<dbReference type="EC" id="6.5.1.3" evidence="1"/>
<evidence type="ECO:0000256" key="3">
    <source>
        <dbReference type="ARBA" id="ARBA00022741"/>
    </source>
</evidence>
<name>A0A2D0N534_FLAN2</name>
<feature type="domain" description="RNA ligase 2 C-terminal" evidence="7">
    <location>
        <begin position="251"/>
        <end position="326"/>
    </location>
</feature>
<comment type="caution">
    <text evidence="8">The sequence shown here is derived from an EMBL/GenBank/DDBJ whole genome shotgun (WGS) entry which is preliminary data.</text>
</comment>
<evidence type="ECO:0000313" key="8">
    <source>
        <dbReference type="EMBL" id="PHN03269.1"/>
    </source>
</evidence>
<gene>
    <name evidence="8" type="ORF">CRP01_28150</name>
</gene>
<evidence type="ECO:0000259" key="7">
    <source>
        <dbReference type="Pfam" id="PF18043"/>
    </source>
</evidence>
<dbReference type="Gene3D" id="1.10.10.1810">
    <property type="entry name" value="RNA ligase"/>
    <property type="match status" value="1"/>
</dbReference>
<dbReference type="Proteomes" id="UP000223913">
    <property type="component" value="Unassembled WGS sequence"/>
</dbReference>
<feature type="domain" description="RNA ligase" evidence="6">
    <location>
        <begin position="35"/>
        <end position="228"/>
    </location>
</feature>
<dbReference type="Pfam" id="PF09414">
    <property type="entry name" value="RNA_ligase"/>
    <property type="match status" value="1"/>
</dbReference>
<dbReference type="GO" id="GO:0003972">
    <property type="term" value="F:RNA ligase (ATP) activity"/>
    <property type="evidence" value="ECO:0007669"/>
    <property type="project" value="UniProtKB-EC"/>
</dbReference>